<sequence length="235" mass="24673">MPADTSEQFDRTPHTRPLQLELLELGDTAAAWEAAGFRVSNGNTVQLGGTTIACTGTGEAFLGWRIEGLGGEDPHGPKREIDGINLLAPSDSTSPVFAQEAQPHPNGITRIDHIVVSTGNCDRSIAAFEAADFVVRGERCTSSYGSPMRQVFFFAGDVIVELMGPDRGQEVSDAPASIFGLALVAEDLSFTAEALGDLLGTPKDAVQAGRQIAGLRTKSVGIGLAVAVMSPHQRG</sequence>
<name>A0A6J6SAJ9_9ZZZZ</name>
<accession>A0A6J6SAJ9</accession>
<dbReference type="SUPFAM" id="SSF54593">
    <property type="entry name" value="Glyoxalase/Bleomycin resistance protein/Dihydroxybiphenyl dioxygenase"/>
    <property type="match status" value="1"/>
</dbReference>
<dbReference type="AlphaFoldDB" id="A0A6J6SAJ9"/>
<organism evidence="2">
    <name type="scientific">freshwater metagenome</name>
    <dbReference type="NCBI Taxonomy" id="449393"/>
    <lineage>
        <taxon>unclassified sequences</taxon>
        <taxon>metagenomes</taxon>
        <taxon>ecological metagenomes</taxon>
    </lineage>
</organism>
<protein>
    <submittedName>
        <fullName evidence="2">Unannotated protein</fullName>
    </submittedName>
</protein>
<evidence type="ECO:0000313" key="1">
    <source>
        <dbReference type="EMBL" id="CAB4553791.1"/>
    </source>
</evidence>
<reference evidence="2" key="1">
    <citation type="submission" date="2020-05" db="EMBL/GenBank/DDBJ databases">
        <authorList>
            <person name="Chiriac C."/>
            <person name="Salcher M."/>
            <person name="Ghai R."/>
            <person name="Kavagutti S V."/>
        </authorList>
    </citation>
    <scope>NUCLEOTIDE SEQUENCE</scope>
</reference>
<evidence type="ECO:0000313" key="2">
    <source>
        <dbReference type="EMBL" id="CAB4731615.1"/>
    </source>
</evidence>
<dbReference type="InterPro" id="IPR029068">
    <property type="entry name" value="Glyas_Bleomycin-R_OHBP_Dase"/>
</dbReference>
<proteinExistence type="predicted"/>
<dbReference type="EMBL" id="CAEZSF010000233">
    <property type="protein sequence ID" value="CAB4553791.1"/>
    <property type="molecule type" value="Genomic_DNA"/>
</dbReference>
<gene>
    <name evidence="1" type="ORF">UFOPK1358_01788</name>
    <name evidence="2" type="ORF">UFOPK2766_00352</name>
</gene>
<dbReference type="EMBL" id="CAEZYU010000010">
    <property type="protein sequence ID" value="CAB4731615.1"/>
    <property type="molecule type" value="Genomic_DNA"/>
</dbReference>